<dbReference type="InterPro" id="IPR020999">
    <property type="entry name" value="Chitin_synth_reg_RCR"/>
</dbReference>
<keyword evidence="2" id="KW-0812">Transmembrane</keyword>
<evidence type="ECO:0000256" key="2">
    <source>
        <dbReference type="SAM" id="Phobius"/>
    </source>
</evidence>
<evidence type="ECO:0000313" key="3">
    <source>
        <dbReference type="EMBL" id="KAJ5102648.1"/>
    </source>
</evidence>
<dbReference type="PANTHER" id="PTHR28187:SF1">
    <property type="entry name" value="PROTEIN RCR1-RELATED"/>
    <property type="match status" value="1"/>
</dbReference>
<protein>
    <recommendedName>
        <fullName evidence="5">Chitin synthesis regulation, Congo red resistance, RCR protein</fullName>
    </recommendedName>
</protein>
<evidence type="ECO:0000256" key="1">
    <source>
        <dbReference type="SAM" id="MobiDB-lite"/>
    </source>
</evidence>
<evidence type="ECO:0000313" key="4">
    <source>
        <dbReference type="Proteomes" id="UP001149074"/>
    </source>
</evidence>
<reference evidence="3" key="1">
    <citation type="submission" date="2022-11" db="EMBL/GenBank/DDBJ databases">
        <authorList>
            <person name="Petersen C."/>
        </authorList>
    </citation>
    <scope>NUCLEOTIDE SEQUENCE</scope>
    <source>
        <strain evidence="3">IBT 30761</strain>
    </source>
</reference>
<dbReference type="Pfam" id="PF12273">
    <property type="entry name" value="RCR"/>
    <property type="match status" value="1"/>
</dbReference>
<feature type="compositionally biased region" description="Basic and acidic residues" evidence="1">
    <location>
        <begin position="140"/>
        <end position="158"/>
    </location>
</feature>
<keyword evidence="2" id="KW-1133">Transmembrane helix</keyword>
<dbReference type="PANTHER" id="PTHR28187">
    <property type="entry name" value="PROTEIN RCR1-RELATED"/>
    <property type="match status" value="1"/>
</dbReference>
<dbReference type="GeneID" id="81354650"/>
<feature type="compositionally biased region" description="Pro residues" evidence="1">
    <location>
        <begin position="66"/>
        <end position="76"/>
    </location>
</feature>
<accession>A0A9W9FM32</accession>
<feature type="region of interest" description="Disordered" evidence="1">
    <location>
        <begin position="58"/>
        <end position="158"/>
    </location>
</feature>
<feature type="transmembrane region" description="Helical" evidence="2">
    <location>
        <begin position="26"/>
        <end position="48"/>
    </location>
</feature>
<evidence type="ECO:0008006" key="5">
    <source>
        <dbReference type="Google" id="ProtNLM"/>
    </source>
</evidence>
<reference evidence="3" key="2">
    <citation type="journal article" date="2023" name="IMA Fungus">
        <title>Comparative genomic study of the Penicillium genus elucidates a diverse pangenome and 15 lateral gene transfer events.</title>
        <authorList>
            <person name="Petersen C."/>
            <person name="Sorensen T."/>
            <person name="Nielsen M.R."/>
            <person name="Sondergaard T.E."/>
            <person name="Sorensen J.L."/>
            <person name="Fitzpatrick D.A."/>
            <person name="Frisvad J.C."/>
            <person name="Nielsen K.L."/>
        </authorList>
    </citation>
    <scope>NUCLEOTIDE SEQUENCE</scope>
    <source>
        <strain evidence="3">IBT 30761</strain>
    </source>
</reference>
<dbReference type="Proteomes" id="UP001149074">
    <property type="component" value="Unassembled WGS sequence"/>
</dbReference>
<dbReference type="EMBL" id="JAPQKI010000004">
    <property type="protein sequence ID" value="KAJ5102648.1"/>
    <property type="molecule type" value="Genomic_DNA"/>
</dbReference>
<keyword evidence="2" id="KW-0472">Membrane</keyword>
<sequence length="158" mass="18011">MAILPRYYCDYYGNCYGNNWDRWGRWVAFAVIVGCAFLLFFGFACFNARRRRRHGQRPYTGTAWMAPPPGPPPPNQPYYQQPYGVEPNFPAQPPPQYSANPQQYGYFGAQNPPQPQQNGIELQSPPNAHYAAGPGAREYAPLKDHHQLRPERHIETGA</sequence>
<dbReference type="AlphaFoldDB" id="A0A9W9FM32"/>
<comment type="caution">
    <text evidence="3">The sequence shown here is derived from an EMBL/GenBank/DDBJ whole genome shotgun (WGS) entry which is preliminary data.</text>
</comment>
<name>A0A9W9FM32_9EURO</name>
<keyword evidence="4" id="KW-1185">Reference proteome</keyword>
<dbReference type="GO" id="GO:0016192">
    <property type="term" value="P:vesicle-mediated transport"/>
    <property type="evidence" value="ECO:0007669"/>
    <property type="project" value="TreeGrafter"/>
</dbReference>
<gene>
    <name evidence="3" type="ORF">N7532_003177</name>
</gene>
<dbReference type="RefSeq" id="XP_056476028.1">
    <property type="nucleotide sequence ID" value="XM_056615671.1"/>
</dbReference>
<proteinExistence type="predicted"/>
<organism evidence="3 4">
    <name type="scientific">Penicillium argentinense</name>
    <dbReference type="NCBI Taxonomy" id="1131581"/>
    <lineage>
        <taxon>Eukaryota</taxon>
        <taxon>Fungi</taxon>
        <taxon>Dikarya</taxon>
        <taxon>Ascomycota</taxon>
        <taxon>Pezizomycotina</taxon>
        <taxon>Eurotiomycetes</taxon>
        <taxon>Eurotiomycetidae</taxon>
        <taxon>Eurotiales</taxon>
        <taxon>Aspergillaceae</taxon>
        <taxon>Penicillium</taxon>
    </lineage>
</organism>
<dbReference type="OrthoDB" id="3556830at2759"/>